<evidence type="ECO:0008006" key="9">
    <source>
        <dbReference type="Google" id="ProtNLM"/>
    </source>
</evidence>
<dbReference type="InterPro" id="IPR007593">
    <property type="entry name" value="CD225/Dispanin_fam"/>
</dbReference>
<proteinExistence type="predicted"/>
<dbReference type="Pfam" id="PF04505">
    <property type="entry name" value="CD225"/>
    <property type="match status" value="1"/>
</dbReference>
<feature type="transmembrane region" description="Helical" evidence="6">
    <location>
        <begin position="109"/>
        <end position="127"/>
    </location>
</feature>
<dbReference type="PANTHER" id="PTHR14948:SF44">
    <property type="entry name" value="PROLINE-RICH TRANSMEMBRANE PROTEIN 1-LIKE"/>
    <property type="match status" value="1"/>
</dbReference>
<dbReference type="InterPro" id="IPR051423">
    <property type="entry name" value="CD225/Dispanin"/>
</dbReference>
<evidence type="ECO:0000256" key="3">
    <source>
        <dbReference type="ARBA" id="ARBA00022989"/>
    </source>
</evidence>
<dbReference type="PANTHER" id="PTHR14948">
    <property type="entry name" value="NG5"/>
    <property type="match status" value="1"/>
</dbReference>
<evidence type="ECO:0000256" key="6">
    <source>
        <dbReference type="SAM" id="Phobius"/>
    </source>
</evidence>
<keyword evidence="4 6" id="KW-0472">Membrane</keyword>
<protein>
    <recommendedName>
        <fullName evidence="9">CD225/dispanin family protein</fullName>
    </recommendedName>
</protein>
<evidence type="ECO:0000256" key="2">
    <source>
        <dbReference type="ARBA" id="ARBA00022692"/>
    </source>
</evidence>
<feature type="compositionally biased region" description="Low complexity" evidence="5">
    <location>
        <begin position="9"/>
        <end position="22"/>
    </location>
</feature>
<organism evidence="7 8">
    <name type="scientific">Mycobacterium paragordonae</name>
    <dbReference type="NCBI Taxonomy" id="1389713"/>
    <lineage>
        <taxon>Bacteria</taxon>
        <taxon>Bacillati</taxon>
        <taxon>Actinomycetota</taxon>
        <taxon>Actinomycetes</taxon>
        <taxon>Mycobacteriales</taxon>
        <taxon>Mycobacteriaceae</taxon>
        <taxon>Mycobacterium</taxon>
    </lineage>
</organism>
<evidence type="ECO:0000313" key="8">
    <source>
        <dbReference type="Proteomes" id="UP000465240"/>
    </source>
</evidence>
<keyword evidence="3 6" id="KW-1133">Transmembrane helix</keyword>
<feature type="region of interest" description="Disordered" evidence="5">
    <location>
        <begin position="1"/>
        <end position="55"/>
    </location>
</feature>
<evidence type="ECO:0000313" key="7">
    <source>
        <dbReference type="EMBL" id="GFG78067.1"/>
    </source>
</evidence>
<comment type="caution">
    <text evidence="7">The sequence shown here is derived from an EMBL/GenBank/DDBJ whole genome shotgun (WGS) entry which is preliminary data.</text>
</comment>
<keyword evidence="2 6" id="KW-0812">Transmembrane</keyword>
<keyword evidence="8" id="KW-1185">Reference proteome</keyword>
<gene>
    <name evidence="7" type="ORF">MPRG_13430</name>
</gene>
<dbReference type="EMBL" id="BLKX01000001">
    <property type="protein sequence ID" value="GFG78067.1"/>
    <property type="molecule type" value="Genomic_DNA"/>
</dbReference>
<dbReference type="RefSeq" id="WP_065162317.1">
    <property type="nucleotide sequence ID" value="NZ_BLKX01000001.1"/>
</dbReference>
<accession>A0ABQ1C151</accession>
<comment type="subcellular location">
    <subcellularLocation>
        <location evidence="1">Membrane</location>
    </subcellularLocation>
</comment>
<evidence type="ECO:0000256" key="1">
    <source>
        <dbReference type="ARBA" id="ARBA00004370"/>
    </source>
</evidence>
<dbReference type="Proteomes" id="UP000465240">
    <property type="component" value="Unassembled WGS sequence"/>
</dbReference>
<feature type="compositionally biased region" description="Low complexity" evidence="5">
    <location>
        <begin position="46"/>
        <end position="55"/>
    </location>
</feature>
<feature type="transmembrane region" description="Helical" evidence="6">
    <location>
        <begin position="65"/>
        <end position="88"/>
    </location>
</feature>
<evidence type="ECO:0000256" key="5">
    <source>
        <dbReference type="SAM" id="MobiDB-lite"/>
    </source>
</evidence>
<feature type="compositionally biased region" description="Pro residues" evidence="5">
    <location>
        <begin position="28"/>
        <end position="45"/>
    </location>
</feature>
<evidence type="ECO:0000256" key="4">
    <source>
        <dbReference type="ARBA" id="ARBA00023136"/>
    </source>
</evidence>
<reference evidence="7 8" key="1">
    <citation type="journal article" date="2019" name="Emerg. Microbes Infect.">
        <title>Comprehensive subspecies identification of 175 nontuberculous mycobacteria species based on 7547 genomic profiles.</title>
        <authorList>
            <person name="Matsumoto Y."/>
            <person name="Kinjo T."/>
            <person name="Motooka D."/>
            <person name="Nabeya D."/>
            <person name="Jung N."/>
            <person name="Uechi K."/>
            <person name="Horii T."/>
            <person name="Iida T."/>
            <person name="Fujita J."/>
            <person name="Nakamura S."/>
        </authorList>
    </citation>
    <scope>NUCLEOTIDE SEQUENCE [LARGE SCALE GENOMIC DNA]</scope>
    <source>
        <strain evidence="7 8">JCM 18565</strain>
    </source>
</reference>
<sequence length="136" mass="14513">MTGPPPDNPYGGYQPPEGYPPYQGGGYQPPPPQGPYGGYPPPSPQPYGGFSPQGPYGQPMKPNNYLVWSIITIFLCMIPGIVATVYSSKVDGLWAQGRWAEASRSANTAKTWAIVGTVLGGLLWLSYLGRIGSHVS</sequence>
<name>A0ABQ1C151_9MYCO</name>